<sequence>MIRSHNAPHRANRYVALLLQSSSRYVRHAAKLAALPSNSLFAPPTSKKKSKKKFKKSLPPFVPKDSNAPPDSIARLGTPTADAKFPFRSIHSVLSSTKSEHATDNKTHPERLNIRDFLLKTTVPQGPPKLPFYNRRVENVLPSRDDMLLQELQPVSSVHLIPRLEHGLKRVLTNPGYHWLQEPRSGTFNYLSWLQKVPDVETFPFERVTGFTTSSRDDNLISVTKSAGCRFAGSTSSLTGMLSQIYLLLSNEKPINLSTLSAHFQKESKLFTPGQRMPVSVTLRYRNGVYATDSDAGNFGGTETILSRLGVVLERFLTMLPTEYTHTYRKNAPVPLPLEKVIRKDVHRYSKFGDFVMRAQLDCRSPALPGTGIFDIKTRAAGPIRYDLANYKDYLGYAIRYTHGPWESFEKEYYDLIRSAFLKYSFQARIGHMDGIFVAYHNTAEIFGFQYIPLEEMDQRLFGHAAGTRVFNKCIGLLEAIHAEIVSYFPEQDVNCTWETVGGQLMHVWIEPAQWSAEEKPIVQLNIELTHYLNNEEVSGRVAVGSKDSNWLVHYTIVKSPLAQDLVRQKRASAYERQLLIYKYSLDANEKVDRGTDIDLQQLGPAAQGASSTATASSSRAVPEPPKPYSVPTTDTRPKAPARVSRAETRRLTRGVDKDKPALEQRMFVAHPRQILLLKGSPLLVRETVLGPRPTDQWRLTDVSMSKLAARLLLKGDLAALASPPVDIESIKRFSWSPANR</sequence>
<dbReference type="HOGENOM" id="CLU_374693_0_0_1"/>
<name>J4IAU1_9APHY</name>
<dbReference type="PANTHER" id="PTHR31014:SF0">
    <property type="entry name" value="MITOCHONDRIAL TRANSLATION SYSTEM COMPONENT PET127-RELATED"/>
    <property type="match status" value="1"/>
</dbReference>
<evidence type="ECO:0000313" key="2">
    <source>
        <dbReference type="EMBL" id="CCM03501.1"/>
    </source>
</evidence>
<gene>
    <name evidence="2" type="ORF">FIBRA_05635</name>
</gene>
<feature type="region of interest" description="Disordered" evidence="1">
    <location>
        <begin position="38"/>
        <end position="78"/>
    </location>
</feature>
<dbReference type="InterPro" id="IPR013943">
    <property type="entry name" value="Pet127"/>
</dbReference>
<feature type="compositionally biased region" description="Basic residues" evidence="1">
    <location>
        <begin position="46"/>
        <end position="56"/>
    </location>
</feature>
<protein>
    <recommendedName>
        <fullName evidence="4">Pet127-domain-containing protein</fullName>
    </recommendedName>
</protein>
<evidence type="ECO:0008006" key="4">
    <source>
        <dbReference type="Google" id="ProtNLM"/>
    </source>
</evidence>
<feature type="compositionally biased region" description="Low complexity" evidence="1">
    <location>
        <begin position="606"/>
        <end position="619"/>
    </location>
</feature>
<dbReference type="STRING" id="599839.J4IAU1"/>
<dbReference type="FunCoup" id="J4IAU1">
    <property type="interactions" value="123"/>
</dbReference>
<proteinExistence type="predicted"/>
<dbReference type="PANTHER" id="PTHR31014">
    <property type="entry name" value="MITOCHONDRIAL TRANSLATION SYSTEM COMPONENT PET127-RELATED"/>
    <property type="match status" value="1"/>
</dbReference>
<dbReference type="Pfam" id="PF08634">
    <property type="entry name" value="Pet127"/>
    <property type="match status" value="1"/>
</dbReference>
<dbReference type="OrthoDB" id="10249045at2759"/>
<dbReference type="InParanoid" id="J4IAU1"/>
<dbReference type="EMBL" id="HE797116">
    <property type="protein sequence ID" value="CCM03501.1"/>
    <property type="molecule type" value="Genomic_DNA"/>
</dbReference>
<dbReference type="GO" id="GO:0005740">
    <property type="term" value="C:mitochondrial envelope"/>
    <property type="evidence" value="ECO:0007669"/>
    <property type="project" value="TreeGrafter"/>
</dbReference>
<accession>J4IAU1</accession>
<dbReference type="RefSeq" id="XP_012182784.1">
    <property type="nucleotide sequence ID" value="XM_012327394.1"/>
</dbReference>
<feature type="compositionally biased region" description="Basic and acidic residues" evidence="1">
    <location>
        <begin position="645"/>
        <end position="654"/>
    </location>
</feature>
<dbReference type="Proteomes" id="UP000006352">
    <property type="component" value="Unassembled WGS sequence"/>
</dbReference>
<feature type="region of interest" description="Disordered" evidence="1">
    <location>
        <begin position="605"/>
        <end position="654"/>
    </location>
</feature>
<organism evidence="2 3">
    <name type="scientific">Fibroporia radiculosa</name>
    <dbReference type="NCBI Taxonomy" id="599839"/>
    <lineage>
        <taxon>Eukaryota</taxon>
        <taxon>Fungi</taxon>
        <taxon>Dikarya</taxon>
        <taxon>Basidiomycota</taxon>
        <taxon>Agaricomycotina</taxon>
        <taxon>Agaricomycetes</taxon>
        <taxon>Polyporales</taxon>
        <taxon>Fibroporiaceae</taxon>
        <taxon>Fibroporia</taxon>
    </lineage>
</organism>
<reference evidence="2 3" key="1">
    <citation type="journal article" date="2012" name="Appl. Environ. Microbiol.">
        <title>Short-read sequencing for genomic analysis of the brown rot fungus Fibroporia radiculosa.</title>
        <authorList>
            <person name="Tang J.D."/>
            <person name="Perkins A.D."/>
            <person name="Sonstegard T.S."/>
            <person name="Schroeder S.G."/>
            <person name="Burgess S.C."/>
            <person name="Diehl S.V."/>
        </authorList>
    </citation>
    <scope>NUCLEOTIDE SEQUENCE [LARGE SCALE GENOMIC DNA]</scope>
    <source>
        <strain evidence="2 3">TFFH 294</strain>
    </source>
</reference>
<dbReference type="GO" id="GO:0000964">
    <property type="term" value="P:mitochondrial RNA 5'-end processing"/>
    <property type="evidence" value="ECO:0007669"/>
    <property type="project" value="TreeGrafter"/>
</dbReference>
<keyword evidence="3" id="KW-1185">Reference proteome</keyword>
<evidence type="ECO:0000256" key="1">
    <source>
        <dbReference type="SAM" id="MobiDB-lite"/>
    </source>
</evidence>
<dbReference type="GeneID" id="24098412"/>
<dbReference type="AlphaFoldDB" id="J4IAU1"/>
<evidence type="ECO:0000313" key="3">
    <source>
        <dbReference type="Proteomes" id="UP000006352"/>
    </source>
</evidence>